<gene>
    <name evidence="1" type="ORF">ERS852411_02683</name>
</gene>
<organism evidence="1 2">
    <name type="scientific">Flavonifractor plautii</name>
    <name type="common">Fusobacterium plautii</name>
    <dbReference type="NCBI Taxonomy" id="292800"/>
    <lineage>
        <taxon>Bacteria</taxon>
        <taxon>Bacillati</taxon>
        <taxon>Bacillota</taxon>
        <taxon>Clostridia</taxon>
        <taxon>Eubacteriales</taxon>
        <taxon>Oscillospiraceae</taxon>
        <taxon>Flavonifractor</taxon>
    </lineage>
</organism>
<proteinExistence type="predicted"/>
<evidence type="ECO:0000313" key="1">
    <source>
        <dbReference type="EMBL" id="CUP10932.1"/>
    </source>
</evidence>
<accession>A0A174KG89</accession>
<dbReference type="Proteomes" id="UP000095746">
    <property type="component" value="Unassembled WGS sequence"/>
</dbReference>
<evidence type="ECO:0000313" key="2">
    <source>
        <dbReference type="Proteomes" id="UP000095746"/>
    </source>
</evidence>
<protein>
    <submittedName>
        <fullName evidence="1">Uncharacterized protein</fullName>
    </submittedName>
</protein>
<dbReference type="AlphaFoldDB" id="A0A174KG89"/>
<dbReference type="EMBL" id="CYZT01000259">
    <property type="protein sequence ID" value="CUP10932.1"/>
    <property type="molecule type" value="Genomic_DNA"/>
</dbReference>
<name>A0A174KG89_FLAPL</name>
<reference evidence="1 2" key="1">
    <citation type="submission" date="2015-09" db="EMBL/GenBank/DDBJ databases">
        <authorList>
            <consortium name="Pathogen Informatics"/>
        </authorList>
    </citation>
    <scope>NUCLEOTIDE SEQUENCE [LARGE SCALE GENOMIC DNA]</scope>
    <source>
        <strain evidence="1 2">2789STDY5608854</strain>
    </source>
</reference>
<sequence>MAKSILPSAMACSHSSGELMPPTAPTGSLVYVLMMAALSMFRPWGWNMELSVPDLTDAS</sequence>